<dbReference type="Gene3D" id="3.80.10.10">
    <property type="entry name" value="Ribonuclease Inhibitor"/>
    <property type="match status" value="1"/>
</dbReference>
<evidence type="ECO:0008006" key="3">
    <source>
        <dbReference type="Google" id="ProtNLM"/>
    </source>
</evidence>
<organism evidence="1 2">
    <name type="scientific">Somion occarium</name>
    <dbReference type="NCBI Taxonomy" id="3059160"/>
    <lineage>
        <taxon>Eukaryota</taxon>
        <taxon>Fungi</taxon>
        <taxon>Dikarya</taxon>
        <taxon>Basidiomycota</taxon>
        <taxon>Agaricomycotina</taxon>
        <taxon>Agaricomycetes</taxon>
        <taxon>Polyporales</taxon>
        <taxon>Cerrenaceae</taxon>
        <taxon>Somion</taxon>
    </lineage>
</organism>
<keyword evidence="2" id="KW-1185">Reference proteome</keyword>
<protein>
    <recommendedName>
        <fullName evidence="3">F-box domain-containing protein</fullName>
    </recommendedName>
</protein>
<dbReference type="SUPFAM" id="SSF52047">
    <property type="entry name" value="RNI-like"/>
    <property type="match status" value="1"/>
</dbReference>
<reference evidence="2" key="1">
    <citation type="submission" date="2024-04" db="EMBL/GenBank/DDBJ databases">
        <authorList>
            <person name="Shaw F."/>
            <person name="Minotto A."/>
        </authorList>
    </citation>
    <scope>NUCLEOTIDE SEQUENCE [LARGE SCALE GENOMIC DNA]</scope>
</reference>
<accession>A0ABP1DDQ9</accession>
<dbReference type="EMBL" id="OZ037946">
    <property type="protein sequence ID" value="CAL1705143.1"/>
    <property type="molecule type" value="Genomic_DNA"/>
</dbReference>
<evidence type="ECO:0000313" key="1">
    <source>
        <dbReference type="EMBL" id="CAL1705143.1"/>
    </source>
</evidence>
<gene>
    <name evidence="1" type="ORF">GFSPODELE1_LOCUS5294</name>
</gene>
<proteinExistence type="predicted"/>
<dbReference type="Proteomes" id="UP001497453">
    <property type="component" value="Chromosome 3"/>
</dbReference>
<sequence>MLPPRLPTELWLEIFRWATLTPSTEYYNTTTYQPFQAILTDARDESLAVKNALSRVCRMWNQLTKDLLYEDLCIPNKESIGKIRELLHGDPVLSRTVQRIYLPYSSSVTEAKATYVADVNVIIRECSDLRTLVRPLSYKNALYASPFEFAAEACPPLPTLKRLDWWHHNEASRTGGINSLMDVLRAAPNVEYLSLGGQLWLSFLDCPSIELPMLTTLRLRRVNILFVQQICKWSLPSLRTVIVDTIITHYPLLDLFWETFGAQLRTVELGRSLKFLTDETAIHNVLTGCPNLEELNYYVQFTQKPYPPREPHASLAVVGLNCQRPDMPVNFWLHLEDHFRAWSHSSYPALKQIVLYDSPKTELDERPLQDATYTVRGRGCKVTVA</sequence>
<dbReference type="InterPro" id="IPR032675">
    <property type="entry name" value="LRR_dom_sf"/>
</dbReference>
<name>A0ABP1DDQ9_9APHY</name>
<evidence type="ECO:0000313" key="2">
    <source>
        <dbReference type="Proteomes" id="UP001497453"/>
    </source>
</evidence>